<feature type="region of interest" description="Disordered" evidence="1">
    <location>
        <begin position="170"/>
        <end position="193"/>
    </location>
</feature>
<dbReference type="Proteomes" id="UP000038045">
    <property type="component" value="Unplaced"/>
</dbReference>
<protein>
    <submittedName>
        <fullName evidence="4">Uncharacterized protein</fullName>
    </submittedName>
</protein>
<keyword evidence="2" id="KW-0812">Transmembrane</keyword>
<sequence>MFCIEKTMFIVYIVRILSSIIILISFFIPKCARPRPTANRSNQQNRISKSCECTKSSTHECKSCHDKRKKRKKKRKSDMEFAIQQTPQTKLTTSIKNNNYNISIKKDVTFPLKGNGLPKDNSPVLEPTQKISLIEAIPIPNSPVGTSQNEGKQKNEQDYLKLAVQPPTGGTIGGNIIEGKRSKPTPPSENISQDKLTLQENQLNKRPSIKPDVIKKIVQMEPAPILLLNKNNNSKNKNGDTDKVIQGETSEIKLAESLFEKKTEKGMVDGFKKVEIEVTKVKEEPEKIKRKSIDENIKPNKEIERRKKPSETKDKPSPNVKSIMKKEKKVETKDTKESKECIVLPDNEQYEDLGNFDIQESEKVVEKKDEPKSLTSLMKQKEKQKLSSSQGGRTKIKSTPKIKSDKDKEKDKGEKSVPEENIEMGPDNKYDALPDIDIEQLKGKK</sequence>
<proteinExistence type="predicted"/>
<evidence type="ECO:0000313" key="4">
    <source>
        <dbReference type="WBParaSite" id="PTRK_0001055800.1"/>
    </source>
</evidence>
<name>A0A0N4ZPV1_PARTI</name>
<dbReference type="AlphaFoldDB" id="A0A0N4ZPV1"/>
<dbReference type="WBParaSite" id="PTRK_0001055800.1">
    <property type="protein sequence ID" value="PTRK_0001055800.1"/>
    <property type="gene ID" value="PTRK_0001055800"/>
</dbReference>
<evidence type="ECO:0000256" key="2">
    <source>
        <dbReference type="SAM" id="Phobius"/>
    </source>
</evidence>
<feature type="compositionally biased region" description="Basic and acidic residues" evidence="1">
    <location>
        <begin position="283"/>
        <end position="316"/>
    </location>
</feature>
<feature type="compositionally biased region" description="Basic and acidic residues" evidence="1">
    <location>
        <begin position="360"/>
        <end position="372"/>
    </location>
</feature>
<evidence type="ECO:0000313" key="3">
    <source>
        <dbReference type="Proteomes" id="UP000038045"/>
    </source>
</evidence>
<reference evidence="4" key="1">
    <citation type="submission" date="2017-02" db="UniProtKB">
        <authorList>
            <consortium name="WormBaseParasite"/>
        </authorList>
    </citation>
    <scope>IDENTIFICATION</scope>
</reference>
<organism evidence="3 4">
    <name type="scientific">Parastrongyloides trichosuri</name>
    <name type="common">Possum-specific nematode worm</name>
    <dbReference type="NCBI Taxonomy" id="131310"/>
    <lineage>
        <taxon>Eukaryota</taxon>
        <taxon>Metazoa</taxon>
        <taxon>Ecdysozoa</taxon>
        <taxon>Nematoda</taxon>
        <taxon>Chromadorea</taxon>
        <taxon>Rhabditida</taxon>
        <taxon>Tylenchina</taxon>
        <taxon>Panagrolaimomorpha</taxon>
        <taxon>Strongyloidoidea</taxon>
        <taxon>Strongyloididae</taxon>
        <taxon>Parastrongyloides</taxon>
    </lineage>
</organism>
<feature type="region of interest" description="Disordered" evidence="1">
    <location>
        <begin position="283"/>
        <end position="445"/>
    </location>
</feature>
<keyword evidence="3" id="KW-1185">Reference proteome</keyword>
<feature type="compositionally biased region" description="Basic and acidic residues" evidence="1">
    <location>
        <begin position="402"/>
        <end position="418"/>
    </location>
</feature>
<feature type="compositionally biased region" description="Basic and acidic residues" evidence="1">
    <location>
        <begin position="324"/>
        <end position="340"/>
    </location>
</feature>
<feature type="transmembrane region" description="Helical" evidence="2">
    <location>
        <begin position="9"/>
        <end position="28"/>
    </location>
</feature>
<keyword evidence="2" id="KW-1133">Transmembrane helix</keyword>
<evidence type="ECO:0000256" key="1">
    <source>
        <dbReference type="SAM" id="MobiDB-lite"/>
    </source>
</evidence>
<keyword evidence="2" id="KW-0472">Membrane</keyword>
<accession>A0A0N4ZPV1</accession>